<dbReference type="InterPro" id="IPR056135">
    <property type="entry name" value="DUF7718"/>
</dbReference>
<dbReference type="EMBL" id="BLRU01000276">
    <property type="protein sequence ID" value="GFP20162.1"/>
    <property type="molecule type" value="Genomic_DNA"/>
</dbReference>
<dbReference type="EMBL" id="BLRW01000108">
    <property type="protein sequence ID" value="GFP23424.1"/>
    <property type="molecule type" value="Genomic_DNA"/>
</dbReference>
<feature type="domain" description="DUF7718" evidence="1">
    <location>
        <begin position="1"/>
        <end position="101"/>
    </location>
</feature>
<dbReference type="Pfam" id="PF24839">
    <property type="entry name" value="DUF7718"/>
    <property type="match status" value="1"/>
</dbReference>
<evidence type="ECO:0000313" key="3">
    <source>
        <dbReference type="EMBL" id="GFP23424.1"/>
    </source>
</evidence>
<evidence type="ECO:0000313" key="4">
    <source>
        <dbReference type="EMBL" id="GFP30151.1"/>
    </source>
</evidence>
<evidence type="ECO:0000259" key="1">
    <source>
        <dbReference type="Pfam" id="PF24839"/>
    </source>
</evidence>
<dbReference type="Proteomes" id="UP000574717">
    <property type="component" value="Unassembled WGS sequence"/>
</dbReference>
<reference evidence="5 6" key="1">
    <citation type="journal article" date="2020" name="Front. Microbiol.">
        <title>Single-cell genomics of novel Actinobacteria with the Wood-Ljungdahl pathway discovered in a serpentinizing system.</title>
        <authorList>
            <person name="Merino N."/>
            <person name="Kawai M."/>
            <person name="Boyd E.S."/>
            <person name="Colman D.R."/>
            <person name="McGlynn S.E."/>
            <person name="Nealson K.H."/>
            <person name="Kurokawa K."/>
            <person name="Hongoh Y."/>
        </authorList>
    </citation>
    <scope>NUCLEOTIDE SEQUENCE [LARGE SCALE GENOMIC DNA]</scope>
    <source>
        <strain evidence="2 5">S03</strain>
        <strain evidence="3 6">S09_30</strain>
        <strain evidence="4 7">S34</strain>
    </source>
</reference>
<protein>
    <recommendedName>
        <fullName evidence="1">DUF7718 domain-containing protein</fullName>
    </recommendedName>
</protein>
<evidence type="ECO:0000313" key="6">
    <source>
        <dbReference type="Proteomes" id="UP000585609"/>
    </source>
</evidence>
<keyword evidence="7" id="KW-1185">Reference proteome</keyword>
<gene>
    <name evidence="2" type="ORF">HKBW3S03_01663</name>
    <name evidence="3" type="ORF">HKBW3S09_00891</name>
    <name evidence="4" type="ORF">HKBW3S34_01071</name>
</gene>
<evidence type="ECO:0000313" key="7">
    <source>
        <dbReference type="Proteomes" id="UP000588083"/>
    </source>
</evidence>
<organism evidence="2 5">
    <name type="scientific">Candidatus Hakubella thermalkaliphila</name>
    <dbReference type="NCBI Taxonomy" id="2754717"/>
    <lineage>
        <taxon>Bacteria</taxon>
        <taxon>Bacillati</taxon>
        <taxon>Actinomycetota</taxon>
        <taxon>Actinomycetota incertae sedis</taxon>
        <taxon>Candidatus Hakubellales</taxon>
        <taxon>Candidatus Hakubellaceae</taxon>
        <taxon>Candidatus Hakubella</taxon>
    </lineage>
</organism>
<accession>A0A6V8NIK2</accession>
<comment type="caution">
    <text evidence="2">The sequence shown here is derived from an EMBL/GenBank/DDBJ whole genome shotgun (WGS) entry which is preliminary data.</text>
</comment>
<dbReference type="EMBL" id="BLRZ01000044">
    <property type="protein sequence ID" value="GFP30151.1"/>
    <property type="molecule type" value="Genomic_DNA"/>
</dbReference>
<name>A0A6V8NIK2_9ACTN</name>
<dbReference type="Proteomes" id="UP000588083">
    <property type="component" value="Unassembled WGS sequence"/>
</dbReference>
<evidence type="ECO:0000313" key="5">
    <source>
        <dbReference type="Proteomes" id="UP000574717"/>
    </source>
</evidence>
<dbReference type="RefSeq" id="WP_176237222.1">
    <property type="nucleotide sequence ID" value="NZ_BLRU01000276.1"/>
</dbReference>
<proteinExistence type="predicted"/>
<evidence type="ECO:0000313" key="2">
    <source>
        <dbReference type="EMBL" id="GFP20162.1"/>
    </source>
</evidence>
<dbReference type="AlphaFoldDB" id="A0A6V8NIK2"/>
<sequence length="103" mass="12387">MPEKQYLIMLDMDARKRHYHISEAGKITNFVVQLEVKTGGLWKEVIRYDCAHDYVHKDCYNIKGRCRKVNLYLDYEDALTLADDDINEHWELYREKFLKGDFP</sequence>
<dbReference type="Proteomes" id="UP000585609">
    <property type="component" value="Unassembled WGS sequence"/>
</dbReference>